<keyword evidence="1" id="KW-1133">Transmembrane helix</keyword>
<feature type="transmembrane region" description="Helical" evidence="1">
    <location>
        <begin position="256"/>
        <end position="276"/>
    </location>
</feature>
<dbReference type="WBParaSite" id="L893_g16504.t1">
    <property type="protein sequence ID" value="L893_g16504.t1"/>
    <property type="gene ID" value="L893_g16504"/>
</dbReference>
<name>A0A1I7YHV9_9BILA</name>
<feature type="transmembrane region" description="Helical" evidence="1">
    <location>
        <begin position="158"/>
        <end position="181"/>
    </location>
</feature>
<evidence type="ECO:0000313" key="2">
    <source>
        <dbReference type="Proteomes" id="UP000095287"/>
    </source>
</evidence>
<keyword evidence="1" id="KW-0812">Transmembrane</keyword>
<keyword evidence="1" id="KW-0472">Membrane</keyword>
<accession>A0A1I7YHV9</accession>
<feature type="transmembrane region" description="Helical" evidence="1">
    <location>
        <begin position="40"/>
        <end position="66"/>
    </location>
</feature>
<evidence type="ECO:0000313" key="3">
    <source>
        <dbReference type="WBParaSite" id="L893_g16504.t1"/>
    </source>
</evidence>
<feature type="transmembrane region" description="Helical" evidence="1">
    <location>
        <begin position="6"/>
        <end position="28"/>
    </location>
</feature>
<sequence length="292" mass="31931">MLIEVAIAEFVIVIILCLITITTLLLSLRIKPVKTVWKQCPPLCLVILSNGVLAAVCACHALQWILFDFGYIKNVAENGFFLTLFNRTVTIIQQLSNCCELGLFAQRIFYVLYPVGKLRNFYLIATLTLSMVFLILCISPVYSIIGSAAISGRPVPEGCFAFSCMVSTNGTTLFGITVRVLQSSSTAVVAAVSTCLGTIMLFLSKKLAKNNISILEKEKGRFSRYVFLVHLCNQTVPSCLDSILSVTAHFSIGSYIGPYGVLGASLSVTIETVVYYSMLRTQKTRVALTSTT</sequence>
<proteinExistence type="predicted"/>
<organism evidence="2 3">
    <name type="scientific">Steinernema glaseri</name>
    <dbReference type="NCBI Taxonomy" id="37863"/>
    <lineage>
        <taxon>Eukaryota</taxon>
        <taxon>Metazoa</taxon>
        <taxon>Ecdysozoa</taxon>
        <taxon>Nematoda</taxon>
        <taxon>Chromadorea</taxon>
        <taxon>Rhabditida</taxon>
        <taxon>Tylenchina</taxon>
        <taxon>Panagrolaimomorpha</taxon>
        <taxon>Strongyloidoidea</taxon>
        <taxon>Steinernematidae</taxon>
        <taxon>Steinernema</taxon>
    </lineage>
</organism>
<feature type="transmembrane region" description="Helical" evidence="1">
    <location>
        <begin position="187"/>
        <end position="204"/>
    </location>
</feature>
<dbReference type="AlphaFoldDB" id="A0A1I7YHV9"/>
<keyword evidence="2" id="KW-1185">Reference proteome</keyword>
<feature type="transmembrane region" description="Helical" evidence="1">
    <location>
        <begin position="121"/>
        <end position="146"/>
    </location>
</feature>
<protein>
    <submittedName>
        <fullName evidence="3">G_PROTEIN_RECEP_F1_2 domain-containing protein</fullName>
    </submittedName>
</protein>
<dbReference type="Proteomes" id="UP000095287">
    <property type="component" value="Unplaced"/>
</dbReference>
<evidence type="ECO:0000256" key="1">
    <source>
        <dbReference type="SAM" id="Phobius"/>
    </source>
</evidence>
<reference evidence="3" key="1">
    <citation type="submission" date="2016-11" db="UniProtKB">
        <authorList>
            <consortium name="WormBaseParasite"/>
        </authorList>
    </citation>
    <scope>IDENTIFICATION</scope>
</reference>
<feature type="transmembrane region" description="Helical" evidence="1">
    <location>
        <begin position="225"/>
        <end position="250"/>
    </location>
</feature>